<dbReference type="AlphaFoldDB" id="A0A7C1NM94"/>
<feature type="domain" description="Penicillin-binding protein transpeptidase" evidence="3">
    <location>
        <begin position="258"/>
        <end position="554"/>
    </location>
</feature>
<proteinExistence type="predicted"/>
<accession>A0A7C1NM94</accession>
<keyword evidence="2" id="KW-0472">Membrane</keyword>
<dbReference type="SUPFAM" id="SSF56601">
    <property type="entry name" value="beta-lactamase/transpeptidase-like"/>
    <property type="match status" value="1"/>
</dbReference>
<dbReference type="GO" id="GO:0008658">
    <property type="term" value="F:penicillin binding"/>
    <property type="evidence" value="ECO:0007669"/>
    <property type="project" value="InterPro"/>
</dbReference>
<dbReference type="Pfam" id="PF03717">
    <property type="entry name" value="PBP_dimer"/>
    <property type="match status" value="1"/>
</dbReference>
<evidence type="ECO:0000256" key="2">
    <source>
        <dbReference type="ARBA" id="ARBA00023136"/>
    </source>
</evidence>
<dbReference type="Gene3D" id="3.90.1310.10">
    <property type="entry name" value="Penicillin-binding protein 2a (Domain 2)"/>
    <property type="match status" value="1"/>
</dbReference>
<dbReference type="InterPro" id="IPR012338">
    <property type="entry name" value="Beta-lactam/transpept-like"/>
</dbReference>
<evidence type="ECO:0000259" key="4">
    <source>
        <dbReference type="Pfam" id="PF03717"/>
    </source>
</evidence>
<protein>
    <submittedName>
        <fullName evidence="5">Penicillin-binding protein 2</fullName>
    </submittedName>
</protein>
<dbReference type="Proteomes" id="UP000885744">
    <property type="component" value="Unassembled WGS sequence"/>
</dbReference>
<evidence type="ECO:0000259" key="3">
    <source>
        <dbReference type="Pfam" id="PF00905"/>
    </source>
</evidence>
<evidence type="ECO:0000256" key="1">
    <source>
        <dbReference type="ARBA" id="ARBA00004370"/>
    </source>
</evidence>
<dbReference type="PANTHER" id="PTHR30627:SF1">
    <property type="entry name" value="PEPTIDOGLYCAN D,D-TRANSPEPTIDASE FTSI"/>
    <property type="match status" value="1"/>
</dbReference>
<reference evidence="5" key="1">
    <citation type="journal article" date="2020" name="mSystems">
        <title>Genome- and Community-Level Interaction Insights into Carbon Utilization and Element Cycling Functions of Hydrothermarchaeota in Hydrothermal Sediment.</title>
        <authorList>
            <person name="Zhou Z."/>
            <person name="Liu Y."/>
            <person name="Xu W."/>
            <person name="Pan J."/>
            <person name="Luo Z.H."/>
            <person name="Li M."/>
        </authorList>
    </citation>
    <scope>NUCLEOTIDE SEQUENCE [LARGE SCALE GENOMIC DNA]</scope>
    <source>
        <strain evidence="5">HyVt-365</strain>
    </source>
</reference>
<evidence type="ECO:0000313" key="5">
    <source>
        <dbReference type="EMBL" id="HEB13906.1"/>
    </source>
</evidence>
<organism evidence="5">
    <name type="scientific">candidate division WWE3 bacterium</name>
    <dbReference type="NCBI Taxonomy" id="2053526"/>
    <lineage>
        <taxon>Bacteria</taxon>
        <taxon>Katanobacteria</taxon>
    </lineage>
</organism>
<feature type="domain" description="Penicillin-binding protein dimerisation" evidence="4">
    <location>
        <begin position="46"/>
        <end position="213"/>
    </location>
</feature>
<sequence length="583" mass="63866">MRLRLILSLFFLGFAAVVGKLFYIQVLNHEHYQIEAERQHIFASEIPAERGKIFSSGGVLVTNEESYRVFGNPQEVEDPRKAAKDIVPVLLEDGRFFSYNPMPKNTKDPKAYLLSRVEELLSKKEQLWVSLARKIPASLISKLKEKDISGLGFEPDPRRFYPESNLASAVLGFVASDEDGIDTGYNGLEGYYDGDFKGKAGSLAQERSASGWAILIGNSISVDAQNGADLYLTINRGIQSILEAKIEEGVKRYGAKSGSFVVLEPKTGKVLAMGNYPSFDPGNFSPYVSPTAKTKKYKQEFRNLSIAATYEPGSIMKPMTIASALESGSIKPSWTFNDTGPLRLGESTINTWDGKHWGRQTLVQLVQKSNNVGAAKVALKTGPENLRSYFLNFGFGSKLGVDLEGEEAGLVKKLKDWRDVDLATAGFGQGIAVTPLQMAAAYGAIANGGILQKPYVVERIVDRLGREVEFDPQPIRRVISPETAKIVNKLLRSAVSGGESVVLRNSSYRIAGKTGTAQIPVGGKYDPSKTNTTFVGFPLKEKSFVMLIRLEETSTSTYSATTVVPLWVEAFEEIAPLFGILPN</sequence>
<dbReference type="EMBL" id="DRHH01000026">
    <property type="protein sequence ID" value="HEB13906.1"/>
    <property type="molecule type" value="Genomic_DNA"/>
</dbReference>
<dbReference type="Pfam" id="PF00905">
    <property type="entry name" value="Transpeptidase"/>
    <property type="match status" value="1"/>
</dbReference>
<name>A0A7C1NM94_UNCKA</name>
<dbReference type="InterPro" id="IPR005311">
    <property type="entry name" value="PBP_dimer"/>
</dbReference>
<dbReference type="GO" id="GO:0005886">
    <property type="term" value="C:plasma membrane"/>
    <property type="evidence" value="ECO:0007669"/>
    <property type="project" value="TreeGrafter"/>
</dbReference>
<comment type="subcellular location">
    <subcellularLocation>
        <location evidence="1">Membrane</location>
    </subcellularLocation>
</comment>
<dbReference type="Gene3D" id="3.40.710.10">
    <property type="entry name" value="DD-peptidase/beta-lactamase superfamily"/>
    <property type="match status" value="1"/>
</dbReference>
<dbReference type="SUPFAM" id="SSF56519">
    <property type="entry name" value="Penicillin binding protein dimerisation domain"/>
    <property type="match status" value="1"/>
</dbReference>
<dbReference type="InterPro" id="IPR001460">
    <property type="entry name" value="PCN-bd_Tpept"/>
</dbReference>
<dbReference type="InterPro" id="IPR050515">
    <property type="entry name" value="Beta-lactam/transpept"/>
</dbReference>
<gene>
    <name evidence="5" type="ORF">ENI09_00635</name>
</gene>
<dbReference type="PANTHER" id="PTHR30627">
    <property type="entry name" value="PEPTIDOGLYCAN D,D-TRANSPEPTIDASE"/>
    <property type="match status" value="1"/>
</dbReference>
<comment type="caution">
    <text evidence="5">The sequence shown here is derived from an EMBL/GenBank/DDBJ whole genome shotgun (WGS) entry which is preliminary data.</text>
</comment>
<dbReference type="InterPro" id="IPR036138">
    <property type="entry name" value="PBP_dimer_sf"/>
</dbReference>
<dbReference type="GO" id="GO:0071555">
    <property type="term" value="P:cell wall organization"/>
    <property type="evidence" value="ECO:0007669"/>
    <property type="project" value="TreeGrafter"/>
</dbReference>